<proteinExistence type="predicted"/>
<dbReference type="InterPro" id="IPR015943">
    <property type="entry name" value="WD40/YVTN_repeat-like_dom_sf"/>
</dbReference>
<organism evidence="1 2">
    <name type="scientific">Nannocystis radixulma</name>
    <dbReference type="NCBI Taxonomy" id="2995305"/>
    <lineage>
        <taxon>Bacteria</taxon>
        <taxon>Pseudomonadati</taxon>
        <taxon>Myxococcota</taxon>
        <taxon>Polyangia</taxon>
        <taxon>Nannocystales</taxon>
        <taxon>Nannocystaceae</taxon>
        <taxon>Nannocystis</taxon>
    </lineage>
</organism>
<evidence type="ECO:0000313" key="1">
    <source>
        <dbReference type="EMBL" id="MDC0669712.1"/>
    </source>
</evidence>
<reference evidence="1 2" key="1">
    <citation type="submission" date="2022-11" db="EMBL/GenBank/DDBJ databases">
        <title>Minimal conservation of predation-associated metabolite biosynthetic gene clusters underscores biosynthetic potential of Myxococcota including descriptions for ten novel species: Archangium lansinium sp. nov., Myxococcus landrumus sp. nov., Nannocystis bai.</title>
        <authorList>
            <person name="Ahearne A."/>
            <person name="Stevens C."/>
            <person name="Dowd S."/>
        </authorList>
    </citation>
    <scope>NUCLEOTIDE SEQUENCE [LARGE SCALE GENOMIC DNA]</scope>
    <source>
        <strain evidence="1 2">NCELM</strain>
    </source>
</reference>
<dbReference type="EMBL" id="JAQNDN010000010">
    <property type="protein sequence ID" value="MDC0669712.1"/>
    <property type="molecule type" value="Genomic_DNA"/>
</dbReference>
<protein>
    <submittedName>
        <fullName evidence="1">Uncharacterized protein</fullName>
    </submittedName>
</protein>
<sequence>MPEPTVAALEAALASATLDEWLARMPTDSMRTRLRRLLEIDQPLLTRHPASLASVLLARTRDEPELAELHRTWTHEVAQRGRPWIRPLRGLTAPAGLLAELHSGDDLPLTGLHRPRFLTDDVVELVALPVHPDDEAREQRRRERLRWSWRRSEAVIEPEPRVDEPERYPRIERDEQARPVLVRAAGQKPLGLPGFDDGSSSARFSRDGSRLFAYGSGAEWSSGFAAILDPQSLDYVRWVYTEHPVSDIHECEQADLLLLQTHRGLVVWIGQEARHLPILADFASLSPSGAFIVTRGNGLRIWSLAELVRRDDQPPPPGLLTSFAPDGERLVSGRALYDGRSGQHVADLEPTFGNYLAGGPPRPWMHLGTKWLISAHSELQLWRTDRGIPCIAPEPEPNDWFNAFSALAFDRTGERIARLQRSELALRELPSGRLITAVSSDEAAGDSQEWLVALSEDGVRLAARYHEEIEVHTDSGALVRRFTHPIREVEREPGRFLDFFDDEVRMRLRDESSYLRFSRDGLRLASFREEDGWRIWDLEGEGEVRLKTYEAIDDLADFAASRSGDWLVEPGTATVFVHRPSGTRIALPAAGPWIYNPADPRILACDSLHIELC</sequence>
<dbReference type="Gene3D" id="2.130.10.10">
    <property type="entry name" value="YVTN repeat-like/Quinoprotein amine dehydrogenase"/>
    <property type="match status" value="1"/>
</dbReference>
<comment type="caution">
    <text evidence="1">The sequence shown here is derived from an EMBL/GenBank/DDBJ whole genome shotgun (WGS) entry which is preliminary data.</text>
</comment>
<dbReference type="Proteomes" id="UP001217838">
    <property type="component" value="Unassembled WGS sequence"/>
</dbReference>
<gene>
    <name evidence="1" type="ORF">POL58_18305</name>
</gene>
<name>A0ABT5B9I1_9BACT</name>
<dbReference type="SUPFAM" id="SSF82171">
    <property type="entry name" value="DPP6 N-terminal domain-like"/>
    <property type="match status" value="1"/>
</dbReference>
<dbReference type="RefSeq" id="WP_271999502.1">
    <property type="nucleotide sequence ID" value="NZ_JAQNDN010000010.1"/>
</dbReference>
<keyword evidence="2" id="KW-1185">Reference proteome</keyword>
<accession>A0ABT5B9I1</accession>
<evidence type="ECO:0000313" key="2">
    <source>
        <dbReference type="Proteomes" id="UP001217838"/>
    </source>
</evidence>